<feature type="active site" description="Proton acceptor" evidence="9">
    <location>
        <position position="66"/>
    </location>
</feature>
<evidence type="ECO:0000256" key="8">
    <source>
        <dbReference type="ARBA" id="ARBA00049047"/>
    </source>
</evidence>
<evidence type="ECO:0000256" key="3">
    <source>
        <dbReference type="ARBA" id="ARBA00011270"/>
    </source>
</evidence>
<dbReference type="GO" id="GO:0005829">
    <property type="term" value="C:cytosol"/>
    <property type="evidence" value="ECO:0007669"/>
    <property type="project" value="TreeGrafter"/>
</dbReference>
<dbReference type="Gene3D" id="3.20.20.70">
    <property type="entry name" value="Aldolase class I"/>
    <property type="match status" value="1"/>
</dbReference>
<sequence length="284" mass="31968">MKNLENLEKDLKNDLKKDLKKEKPILVSFLVSGDPNIEATLKFMNALDEYCGVIELGIPFSDPIADGSTIQEANVRSLSNGYKIHQSFDVLREFRKFSDTPVVLMTYYNPIYKRGIENFVIQAKEAGANGLIIVDLPLDEAEQYRAICKKHDMGTIFLVAPNTPDERLMYSDEASTMFLYVISTFGITGARGSFEKMTFEFIARAKNLCDKNKLYVGFGISNGEHAEKIIENGADGVIVGSAFIDIIKEYGDSETTICKLKELARELSEGINRGYNKYNEKNKY</sequence>
<comment type="similarity">
    <text evidence="9 10">Belongs to the TrpA family.</text>
</comment>
<evidence type="ECO:0000256" key="6">
    <source>
        <dbReference type="ARBA" id="ARBA00023141"/>
    </source>
</evidence>
<name>A0A8J7USU7_METVO</name>
<dbReference type="CDD" id="cd04724">
    <property type="entry name" value="Tryptophan_synthase_alpha"/>
    <property type="match status" value="1"/>
</dbReference>
<dbReference type="FunFam" id="3.20.20.70:FF:000037">
    <property type="entry name" value="Tryptophan synthase alpha chain"/>
    <property type="match status" value="1"/>
</dbReference>
<evidence type="ECO:0000256" key="10">
    <source>
        <dbReference type="RuleBase" id="RU003662"/>
    </source>
</evidence>
<comment type="pathway">
    <text evidence="2 9">Amino-acid biosynthesis; L-tryptophan biosynthesis; L-tryptophan from chorismate: step 5/5.</text>
</comment>
<protein>
    <recommendedName>
        <fullName evidence="9">Tryptophan synthase alpha chain</fullName>
        <ecNumber evidence="9">4.2.1.20</ecNumber>
    </recommendedName>
</protein>
<reference evidence="11" key="1">
    <citation type="submission" date="2021-03" db="EMBL/GenBank/DDBJ databases">
        <title>Genomic Encyclopedia of Type Strains, Phase IV (KMG-V): Genome sequencing to study the core and pangenomes of soil and plant-associated prokaryotes.</title>
        <authorList>
            <person name="Whitman W."/>
        </authorList>
    </citation>
    <scope>NUCLEOTIDE SEQUENCE</scope>
    <source>
        <strain evidence="11">C4</strain>
    </source>
</reference>
<dbReference type="UniPathway" id="UPA00035">
    <property type="reaction ID" value="UER00044"/>
</dbReference>
<proteinExistence type="inferred from homology"/>
<comment type="caution">
    <text evidence="11">The sequence shown here is derived from an EMBL/GenBank/DDBJ whole genome shotgun (WGS) entry which is preliminary data.</text>
</comment>
<comment type="catalytic activity">
    <reaction evidence="8 9">
        <text>(1S,2R)-1-C-(indol-3-yl)glycerol 3-phosphate + L-serine = D-glyceraldehyde 3-phosphate + L-tryptophan + H2O</text>
        <dbReference type="Rhea" id="RHEA:10532"/>
        <dbReference type="ChEBI" id="CHEBI:15377"/>
        <dbReference type="ChEBI" id="CHEBI:33384"/>
        <dbReference type="ChEBI" id="CHEBI:57912"/>
        <dbReference type="ChEBI" id="CHEBI:58866"/>
        <dbReference type="ChEBI" id="CHEBI:59776"/>
        <dbReference type="EC" id="4.2.1.20"/>
    </reaction>
</comment>
<evidence type="ECO:0000313" key="12">
    <source>
        <dbReference type="Proteomes" id="UP000740329"/>
    </source>
</evidence>
<dbReference type="RefSeq" id="WP_209591539.1">
    <property type="nucleotide sequence ID" value="NZ_JAGGMV010000005.1"/>
</dbReference>
<evidence type="ECO:0000256" key="1">
    <source>
        <dbReference type="ARBA" id="ARBA00003365"/>
    </source>
</evidence>
<dbReference type="PROSITE" id="PS00167">
    <property type="entry name" value="TRP_SYNTHASE_ALPHA"/>
    <property type="match status" value="1"/>
</dbReference>
<dbReference type="PANTHER" id="PTHR43406">
    <property type="entry name" value="TRYPTOPHAN SYNTHASE, ALPHA CHAIN"/>
    <property type="match status" value="1"/>
</dbReference>
<dbReference type="InterPro" id="IPR002028">
    <property type="entry name" value="Trp_synthase_suA"/>
</dbReference>
<dbReference type="Pfam" id="PF00290">
    <property type="entry name" value="Trp_syntA"/>
    <property type="match status" value="1"/>
</dbReference>
<keyword evidence="7 9" id="KW-0456">Lyase</keyword>
<dbReference type="SUPFAM" id="SSF51366">
    <property type="entry name" value="Ribulose-phoshate binding barrel"/>
    <property type="match status" value="1"/>
</dbReference>
<evidence type="ECO:0000313" key="11">
    <source>
        <dbReference type="EMBL" id="MBP2202017.1"/>
    </source>
</evidence>
<organism evidence="11 12">
    <name type="scientific">Methanococcus voltae</name>
    <dbReference type="NCBI Taxonomy" id="2188"/>
    <lineage>
        <taxon>Archaea</taxon>
        <taxon>Methanobacteriati</taxon>
        <taxon>Methanobacteriota</taxon>
        <taxon>Methanomada group</taxon>
        <taxon>Methanococci</taxon>
        <taxon>Methanococcales</taxon>
        <taxon>Methanococcaceae</taxon>
        <taxon>Methanococcus</taxon>
    </lineage>
</organism>
<evidence type="ECO:0000256" key="4">
    <source>
        <dbReference type="ARBA" id="ARBA00022605"/>
    </source>
</evidence>
<comment type="subunit">
    <text evidence="3 9">Tetramer of two alpha and two beta chains.</text>
</comment>
<accession>A0A8J7USU7</accession>
<evidence type="ECO:0000256" key="7">
    <source>
        <dbReference type="ARBA" id="ARBA00023239"/>
    </source>
</evidence>
<keyword evidence="6 9" id="KW-0057">Aromatic amino acid biosynthesis</keyword>
<dbReference type="Proteomes" id="UP000740329">
    <property type="component" value="Unassembled WGS sequence"/>
</dbReference>
<dbReference type="AlphaFoldDB" id="A0A8J7USU7"/>
<dbReference type="InterPro" id="IPR013785">
    <property type="entry name" value="Aldolase_TIM"/>
</dbReference>
<dbReference type="EMBL" id="JAGGMV010000005">
    <property type="protein sequence ID" value="MBP2202017.1"/>
    <property type="molecule type" value="Genomic_DNA"/>
</dbReference>
<dbReference type="NCBIfam" id="TIGR00262">
    <property type="entry name" value="trpA"/>
    <property type="match status" value="1"/>
</dbReference>
<dbReference type="GO" id="GO:0004834">
    <property type="term" value="F:tryptophan synthase activity"/>
    <property type="evidence" value="ECO:0007669"/>
    <property type="project" value="UniProtKB-UniRule"/>
</dbReference>
<comment type="function">
    <text evidence="1 9">The alpha subunit is responsible for the aldol cleavage of indoleglycerol phosphate to indole and glyceraldehyde 3-phosphate.</text>
</comment>
<evidence type="ECO:0000256" key="9">
    <source>
        <dbReference type="HAMAP-Rule" id="MF_00131"/>
    </source>
</evidence>
<keyword evidence="4 9" id="KW-0028">Amino-acid biosynthesis</keyword>
<dbReference type="EC" id="4.2.1.20" evidence="9"/>
<dbReference type="InterPro" id="IPR018204">
    <property type="entry name" value="Trp_synthase_alpha_AS"/>
</dbReference>
<dbReference type="InterPro" id="IPR011060">
    <property type="entry name" value="RibuloseP-bd_barrel"/>
</dbReference>
<feature type="active site" description="Proton acceptor" evidence="9">
    <location>
        <position position="55"/>
    </location>
</feature>
<dbReference type="PANTHER" id="PTHR43406:SF1">
    <property type="entry name" value="TRYPTOPHAN SYNTHASE ALPHA CHAIN, CHLOROPLASTIC"/>
    <property type="match status" value="1"/>
</dbReference>
<gene>
    <name evidence="9" type="primary">trpA</name>
    <name evidence="11" type="ORF">J3E07_001458</name>
</gene>
<evidence type="ECO:0000256" key="5">
    <source>
        <dbReference type="ARBA" id="ARBA00022822"/>
    </source>
</evidence>
<keyword evidence="5 9" id="KW-0822">Tryptophan biosynthesis</keyword>
<evidence type="ECO:0000256" key="2">
    <source>
        <dbReference type="ARBA" id="ARBA00004733"/>
    </source>
</evidence>
<dbReference type="HAMAP" id="MF_00131">
    <property type="entry name" value="Trp_synth_alpha"/>
    <property type="match status" value="1"/>
</dbReference>